<evidence type="ECO:0000256" key="6">
    <source>
        <dbReference type="SAM" id="MobiDB-lite"/>
    </source>
</evidence>
<dbReference type="GO" id="GO:0004252">
    <property type="term" value="F:serine-type endopeptidase activity"/>
    <property type="evidence" value="ECO:0007669"/>
    <property type="project" value="InterPro"/>
</dbReference>
<dbReference type="GO" id="GO:0009003">
    <property type="term" value="F:signal peptidase activity"/>
    <property type="evidence" value="ECO:0007669"/>
    <property type="project" value="UniProtKB-EC"/>
</dbReference>
<protein>
    <recommendedName>
        <fullName evidence="5">Signal peptidase I</fullName>
        <ecNumber evidence="5">3.4.21.89</ecNumber>
    </recommendedName>
</protein>
<dbReference type="CDD" id="cd06530">
    <property type="entry name" value="S26_SPase_I"/>
    <property type="match status" value="1"/>
</dbReference>
<evidence type="ECO:0000313" key="8">
    <source>
        <dbReference type="EMBL" id="PZL72808.1"/>
    </source>
</evidence>
<keyword evidence="3 5" id="KW-0645">Protease</keyword>
<evidence type="ECO:0000256" key="4">
    <source>
        <dbReference type="ARBA" id="ARBA00022801"/>
    </source>
</evidence>
<feature type="domain" description="Peptidase S26" evidence="7">
    <location>
        <begin position="89"/>
        <end position="247"/>
    </location>
</feature>
<keyword evidence="5" id="KW-1133">Transmembrane helix</keyword>
<proteinExistence type="inferred from homology"/>
<dbReference type="EC" id="3.4.21.89" evidence="5"/>
<comment type="caution">
    <text evidence="8">The sequence shown here is derived from an EMBL/GenBank/DDBJ whole genome shotgun (WGS) entry which is preliminary data.</text>
</comment>
<reference evidence="8 9" key="1">
    <citation type="submission" date="2017-11" db="EMBL/GenBank/DDBJ databases">
        <title>Draft genome sequence of Enterococcus plantarum TRW2 strain isolated from lettuce.</title>
        <authorList>
            <person name="Kim E.B."/>
            <person name="Marco M.L."/>
            <person name="Williams T.R."/>
            <person name="You I.H."/>
        </authorList>
    </citation>
    <scope>NUCLEOTIDE SEQUENCE [LARGE SCALE GENOMIC DNA]</scope>
    <source>
        <strain evidence="8 9">TRW2</strain>
    </source>
</reference>
<dbReference type="SUPFAM" id="SSF51306">
    <property type="entry name" value="LexA/Signal peptidase"/>
    <property type="match status" value="1"/>
</dbReference>
<feature type="compositionally biased region" description="Basic residues" evidence="6">
    <location>
        <begin position="40"/>
        <end position="55"/>
    </location>
</feature>
<name>A0A2W3YY28_9ENTE</name>
<dbReference type="InterPro" id="IPR000223">
    <property type="entry name" value="Pept_S26A_signal_pept_1"/>
</dbReference>
<evidence type="ECO:0000313" key="9">
    <source>
        <dbReference type="Proteomes" id="UP000249828"/>
    </source>
</evidence>
<keyword evidence="4 5" id="KW-0378">Hydrolase</keyword>
<comment type="subcellular location">
    <subcellularLocation>
        <location evidence="1">Cell membrane</location>
        <topology evidence="1">Single-pass type II membrane protein</topology>
    </subcellularLocation>
    <subcellularLocation>
        <location evidence="5">Membrane</location>
        <topology evidence="5">Single-pass type II membrane protein</topology>
    </subcellularLocation>
</comment>
<accession>A0A2W3YY28</accession>
<keyword evidence="5" id="KW-0812">Transmembrane</keyword>
<evidence type="ECO:0000256" key="3">
    <source>
        <dbReference type="ARBA" id="ARBA00022670"/>
    </source>
</evidence>
<dbReference type="PROSITE" id="PS00501">
    <property type="entry name" value="SPASE_I_1"/>
    <property type="match status" value="1"/>
</dbReference>
<dbReference type="RefSeq" id="WP_111248076.1">
    <property type="nucleotide sequence ID" value="NZ_PIEU01000076.1"/>
</dbReference>
<dbReference type="EMBL" id="PIEU01000076">
    <property type="protein sequence ID" value="PZL72808.1"/>
    <property type="molecule type" value="Genomic_DNA"/>
</dbReference>
<feature type="region of interest" description="Disordered" evidence="6">
    <location>
        <begin position="1"/>
        <end position="72"/>
    </location>
</feature>
<dbReference type="GO" id="GO:0006465">
    <property type="term" value="P:signal peptide processing"/>
    <property type="evidence" value="ECO:0007669"/>
    <property type="project" value="InterPro"/>
</dbReference>
<organism evidence="8 9">
    <name type="scientific">Enterococcus plantarum</name>
    <dbReference type="NCBI Taxonomy" id="1077675"/>
    <lineage>
        <taxon>Bacteria</taxon>
        <taxon>Bacillati</taxon>
        <taxon>Bacillota</taxon>
        <taxon>Bacilli</taxon>
        <taxon>Lactobacillales</taxon>
        <taxon>Enterococcaceae</taxon>
        <taxon>Enterococcus</taxon>
    </lineage>
</organism>
<feature type="compositionally biased region" description="Basic residues" evidence="6">
    <location>
        <begin position="62"/>
        <end position="72"/>
    </location>
</feature>
<evidence type="ECO:0000256" key="2">
    <source>
        <dbReference type="ARBA" id="ARBA00009370"/>
    </source>
</evidence>
<dbReference type="InterPro" id="IPR019533">
    <property type="entry name" value="Peptidase_S26"/>
</dbReference>
<comment type="catalytic activity">
    <reaction evidence="5">
        <text>Cleavage of hydrophobic, N-terminal signal or leader sequences from secreted and periplasmic proteins.</text>
        <dbReference type="EC" id="3.4.21.89"/>
    </reaction>
</comment>
<dbReference type="PANTHER" id="PTHR43390">
    <property type="entry name" value="SIGNAL PEPTIDASE I"/>
    <property type="match status" value="1"/>
</dbReference>
<feature type="compositionally biased region" description="Basic residues" evidence="6">
    <location>
        <begin position="8"/>
        <end position="24"/>
    </location>
</feature>
<dbReference type="InterPro" id="IPR036286">
    <property type="entry name" value="LexA/Signal_pep-like_sf"/>
</dbReference>
<dbReference type="Pfam" id="PF10502">
    <property type="entry name" value="Peptidase_S26"/>
    <property type="match status" value="1"/>
</dbReference>
<evidence type="ECO:0000256" key="1">
    <source>
        <dbReference type="ARBA" id="ARBA00004401"/>
    </source>
</evidence>
<gene>
    <name evidence="8" type="primary">lepB</name>
    <name evidence="8" type="ORF">CI088_09940</name>
</gene>
<evidence type="ECO:0000259" key="7">
    <source>
        <dbReference type="Pfam" id="PF10502"/>
    </source>
</evidence>
<comment type="similarity">
    <text evidence="2 5">Belongs to the peptidase S26 family.</text>
</comment>
<keyword evidence="5" id="KW-0472">Membrane</keyword>
<keyword evidence="9" id="KW-1185">Reference proteome</keyword>
<dbReference type="NCBIfam" id="TIGR02227">
    <property type="entry name" value="sigpep_I_bact"/>
    <property type="match status" value="1"/>
</dbReference>
<dbReference type="PANTHER" id="PTHR43390:SF1">
    <property type="entry name" value="CHLOROPLAST PROCESSING PEPTIDASE"/>
    <property type="match status" value="1"/>
</dbReference>
<dbReference type="PRINTS" id="PR00727">
    <property type="entry name" value="LEADERPTASE"/>
</dbReference>
<dbReference type="Gene3D" id="2.10.109.10">
    <property type="entry name" value="Umud Fragment, subunit A"/>
    <property type="match status" value="1"/>
</dbReference>
<dbReference type="AlphaFoldDB" id="A0A2W3YY28"/>
<dbReference type="InterPro" id="IPR019756">
    <property type="entry name" value="Pept_S26A_signal_pept_1_Ser-AS"/>
</dbReference>
<evidence type="ECO:0000256" key="5">
    <source>
        <dbReference type="RuleBase" id="RU362042"/>
    </source>
</evidence>
<dbReference type="Proteomes" id="UP000249828">
    <property type="component" value="Unassembled WGS sequence"/>
</dbReference>
<dbReference type="GO" id="GO:0005886">
    <property type="term" value="C:plasma membrane"/>
    <property type="evidence" value="ECO:0007669"/>
    <property type="project" value="UniProtKB-SubCell"/>
</dbReference>
<feature type="transmembrane region" description="Helical" evidence="5">
    <location>
        <begin position="86"/>
        <end position="109"/>
    </location>
</feature>
<sequence length="256" mass="30301">MSVEQTNKRHSAPKHSKTKAKKLKSAVQSSHPPKMDGKKRVLKKPIHRDQKRRPTKQNSNKKNTKRIPKKKTILRRRHWHDRMKRTLVEVGVSFILLGIVLYTLSFFTLSMVKVEGYSMVPTLNNGEWILVNKLAKIRRHKLILYKDPESKETSVRRIIGLPGERISYRDDQLYINDKEIYERYLETEVKRAKESNSLYTADWYLETDYIPKGKYIILGDNRPYATDSREYGYIDEKEIVGIVEMRVFPIHQIKQF</sequence>